<gene>
    <name evidence="2" type="primary">Necator_chrI.g2738</name>
    <name evidence="2" type="ORF">RB195_006610</name>
</gene>
<dbReference type="EMBL" id="JAVFWL010000001">
    <property type="protein sequence ID" value="KAK6729667.1"/>
    <property type="molecule type" value="Genomic_DNA"/>
</dbReference>
<evidence type="ECO:0000313" key="2">
    <source>
        <dbReference type="EMBL" id="KAK6729667.1"/>
    </source>
</evidence>
<organism evidence="2 3">
    <name type="scientific">Necator americanus</name>
    <name type="common">Human hookworm</name>
    <dbReference type="NCBI Taxonomy" id="51031"/>
    <lineage>
        <taxon>Eukaryota</taxon>
        <taxon>Metazoa</taxon>
        <taxon>Ecdysozoa</taxon>
        <taxon>Nematoda</taxon>
        <taxon>Chromadorea</taxon>
        <taxon>Rhabditida</taxon>
        <taxon>Rhabditina</taxon>
        <taxon>Rhabditomorpha</taxon>
        <taxon>Strongyloidea</taxon>
        <taxon>Ancylostomatidae</taxon>
        <taxon>Bunostominae</taxon>
        <taxon>Necator</taxon>
    </lineage>
</organism>
<accession>A0ABR1BTG1</accession>
<protein>
    <submittedName>
        <fullName evidence="2">Uncharacterized protein</fullName>
    </submittedName>
</protein>
<sequence length="85" mass="9532">MVRLDSANDRLEAKQTTASADRSPEREAKMNAVLFQAKRCAAHGWTPHKIRSLRNQITKNESWSLGSSQRGSPPPLSQSSHKHRP</sequence>
<feature type="region of interest" description="Disordered" evidence="1">
    <location>
        <begin position="60"/>
        <end position="85"/>
    </location>
</feature>
<proteinExistence type="predicted"/>
<comment type="caution">
    <text evidence="2">The sequence shown here is derived from an EMBL/GenBank/DDBJ whole genome shotgun (WGS) entry which is preliminary data.</text>
</comment>
<feature type="compositionally biased region" description="Basic and acidic residues" evidence="1">
    <location>
        <begin position="1"/>
        <end position="13"/>
    </location>
</feature>
<evidence type="ECO:0000256" key="1">
    <source>
        <dbReference type="SAM" id="MobiDB-lite"/>
    </source>
</evidence>
<dbReference type="Proteomes" id="UP001303046">
    <property type="component" value="Unassembled WGS sequence"/>
</dbReference>
<feature type="compositionally biased region" description="Polar residues" evidence="1">
    <location>
        <begin position="60"/>
        <end position="71"/>
    </location>
</feature>
<evidence type="ECO:0000313" key="3">
    <source>
        <dbReference type="Proteomes" id="UP001303046"/>
    </source>
</evidence>
<name>A0ABR1BTG1_NECAM</name>
<keyword evidence="3" id="KW-1185">Reference proteome</keyword>
<reference evidence="2 3" key="1">
    <citation type="submission" date="2023-08" db="EMBL/GenBank/DDBJ databases">
        <title>A Necator americanus chromosomal reference genome.</title>
        <authorList>
            <person name="Ilik V."/>
            <person name="Petrzelkova K.J."/>
            <person name="Pardy F."/>
            <person name="Fuh T."/>
            <person name="Niatou-Singa F.S."/>
            <person name="Gouil Q."/>
            <person name="Baker L."/>
            <person name="Ritchie M.E."/>
            <person name="Jex A.R."/>
            <person name="Gazzola D."/>
            <person name="Li H."/>
            <person name="Toshio Fujiwara R."/>
            <person name="Zhan B."/>
            <person name="Aroian R.V."/>
            <person name="Pafco B."/>
            <person name="Schwarz E.M."/>
        </authorList>
    </citation>
    <scope>NUCLEOTIDE SEQUENCE [LARGE SCALE GENOMIC DNA]</scope>
    <source>
        <strain evidence="2 3">Aroian</strain>
        <tissue evidence="2">Whole animal</tissue>
    </source>
</reference>
<feature type="region of interest" description="Disordered" evidence="1">
    <location>
        <begin position="1"/>
        <end position="27"/>
    </location>
</feature>